<evidence type="ECO:0000313" key="3">
    <source>
        <dbReference type="Proteomes" id="UP000187455"/>
    </source>
</evidence>
<protein>
    <submittedName>
        <fullName evidence="2">Uncharacterized protein</fullName>
    </submittedName>
</protein>
<dbReference type="Proteomes" id="UP000187455">
    <property type="component" value="Unassembled WGS sequence"/>
</dbReference>
<comment type="caution">
    <text evidence="2">The sequence shown here is derived from an EMBL/GenBank/DDBJ whole genome shotgun (WGS) entry which is preliminary data.</text>
</comment>
<evidence type="ECO:0000313" key="2">
    <source>
        <dbReference type="EMBL" id="OLY82621.1"/>
    </source>
</evidence>
<keyword evidence="1" id="KW-0732">Signal</keyword>
<proteinExistence type="predicted"/>
<dbReference type="AlphaFoldDB" id="A0A1R0H0F1"/>
<keyword evidence="3" id="KW-1185">Reference proteome</keyword>
<reference evidence="2 3" key="1">
    <citation type="journal article" date="2016" name="Mol. Biol. Evol.">
        <title>Genome-Wide Survey of Gut Fungi (Harpellales) Reveals the First Horizontally Transferred Ubiquitin Gene from a Mosquito Host.</title>
        <authorList>
            <person name="Wang Y."/>
            <person name="White M.M."/>
            <person name="Kvist S."/>
            <person name="Moncalvo J.M."/>
        </authorList>
    </citation>
    <scope>NUCLEOTIDE SEQUENCE [LARGE SCALE GENOMIC DNA]</scope>
    <source>
        <strain evidence="2 3">ALG-7-W6</strain>
    </source>
</reference>
<organism evidence="2 3">
    <name type="scientific">Smittium mucronatum</name>
    <dbReference type="NCBI Taxonomy" id="133383"/>
    <lineage>
        <taxon>Eukaryota</taxon>
        <taxon>Fungi</taxon>
        <taxon>Fungi incertae sedis</taxon>
        <taxon>Zoopagomycota</taxon>
        <taxon>Kickxellomycotina</taxon>
        <taxon>Harpellomycetes</taxon>
        <taxon>Harpellales</taxon>
        <taxon>Legeriomycetaceae</taxon>
        <taxon>Smittium</taxon>
    </lineage>
</organism>
<sequence>MKVRGIVILAAGVVLLILRAQARPDQARPIEAVIRPHIKPETKTKQESFNEIDESTKECIISEKLFNKEEVIAELKVEICRFIRDSMISHYYYTSLAGSDPKYTLKVAEDSVMTEFPKDLKSILEHGISVLRKVGGVWKMYKHELAGSSSARKLDSGIDFKKLDRTLDALFVSASKISALYGFDESMVPEIVKDKDLIYSPNYLRKMHVVLEEIRQDLSNILFEKNLFFAY</sequence>
<evidence type="ECO:0000256" key="1">
    <source>
        <dbReference type="SAM" id="SignalP"/>
    </source>
</evidence>
<accession>A0A1R0H0F1</accession>
<dbReference type="EMBL" id="LSSL01001375">
    <property type="protein sequence ID" value="OLY82621.1"/>
    <property type="molecule type" value="Genomic_DNA"/>
</dbReference>
<name>A0A1R0H0F1_9FUNG</name>
<feature type="signal peptide" evidence="1">
    <location>
        <begin position="1"/>
        <end position="22"/>
    </location>
</feature>
<gene>
    <name evidence="2" type="ORF">AYI68_g3255</name>
</gene>
<feature type="chain" id="PRO_5012525728" evidence="1">
    <location>
        <begin position="23"/>
        <end position="231"/>
    </location>
</feature>